<accession>A0A7I7YPA9</accession>
<protein>
    <submittedName>
        <fullName evidence="3">Uncharacterized protein</fullName>
    </submittedName>
</protein>
<evidence type="ECO:0000313" key="3">
    <source>
        <dbReference type="EMBL" id="BBZ43698.1"/>
    </source>
</evidence>
<reference evidence="3 4" key="1">
    <citation type="journal article" date="2019" name="Emerg. Microbes Infect.">
        <title>Comprehensive subspecies identification of 175 nontuberculous mycobacteria species based on 7547 genomic profiles.</title>
        <authorList>
            <person name="Matsumoto Y."/>
            <person name="Kinjo T."/>
            <person name="Motooka D."/>
            <person name="Nabeya D."/>
            <person name="Jung N."/>
            <person name="Uechi K."/>
            <person name="Horii T."/>
            <person name="Iida T."/>
            <person name="Fujita J."/>
            <person name="Nakamura S."/>
        </authorList>
    </citation>
    <scope>NUCLEOTIDE SEQUENCE [LARGE SCALE GENOMIC DNA]</scope>
    <source>
        <strain evidence="3 4">JCM 14742</strain>
    </source>
</reference>
<evidence type="ECO:0000256" key="1">
    <source>
        <dbReference type="SAM" id="MobiDB-lite"/>
    </source>
</evidence>
<evidence type="ECO:0000256" key="2">
    <source>
        <dbReference type="SAM" id="SignalP"/>
    </source>
</evidence>
<sequence>MRIQTAIAAGGIAIAVVSIGTAAPAGSALAFAPVAQADPIDPPVPPDTPTVAPPQPNVNQGTGDPAHNICVITGHNC</sequence>
<feature type="chain" id="PRO_5029867666" evidence="2">
    <location>
        <begin position="38"/>
        <end position="77"/>
    </location>
</feature>
<feature type="compositionally biased region" description="Pro residues" evidence="1">
    <location>
        <begin position="40"/>
        <end position="56"/>
    </location>
</feature>
<evidence type="ECO:0000313" key="4">
    <source>
        <dbReference type="Proteomes" id="UP000467105"/>
    </source>
</evidence>
<dbReference type="RefSeq" id="WP_139825955.1">
    <property type="nucleotide sequence ID" value="NZ_AP022614.1"/>
</dbReference>
<gene>
    <name evidence="3" type="ORF">MPRM_09790</name>
</gene>
<feature type="region of interest" description="Disordered" evidence="1">
    <location>
        <begin position="36"/>
        <end position="65"/>
    </location>
</feature>
<dbReference type="Proteomes" id="UP000467105">
    <property type="component" value="Chromosome"/>
</dbReference>
<dbReference type="EMBL" id="AP022614">
    <property type="protein sequence ID" value="BBZ43698.1"/>
    <property type="molecule type" value="Genomic_DNA"/>
</dbReference>
<proteinExistence type="predicted"/>
<keyword evidence="2" id="KW-0732">Signal</keyword>
<keyword evidence="4" id="KW-1185">Reference proteome</keyword>
<organism evidence="3 4">
    <name type="scientific">Mycobacterium parmense</name>
    <dbReference type="NCBI Taxonomy" id="185642"/>
    <lineage>
        <taxon>Bacteria</taxon>
        <taxon>Bacillati</taxon>
        <taxon>Actinomycetota</taxon>
        <taxon>Actinomycetes</taxon>
        <taxon>Mycobacteriales</taxon>
        <taxon>Mycobacteriaceae</taxon>
        <taxon>Mycobacterium</taxon>
        <taxon>Mycobacterium simiae complex</taxon>
    </lineage>
</organism>
<dbReference type="AlphaFoldDB" id="A0A7I7YPA9"/>
<feature type="signal peptide" evidence="2">
    <location>
        <begin position="1"/>
        <end position="37"/>
    </location>
</feature>
<name>A0A7I7YPA9_9MYCO</name>